<evidence type="ECO:0000313" key="1">
    <source>
        <dbReference type="EMBL" id="CDW57555.1"/>
    </source>
</evidence>
<organism evidence="1 2">
    <name type="scientific">Trichuris trichiura</name>
    <name type="common">Whipworm</name>
    <name type="synonym">Trichocephalus trichiurus</name>
    <dbReference type="NCBI Taxonomy" id="36087"/>
    <lineage>
        <taxon>Eukaryota</taxon>
        <taxon>Metazoa</taxon>
        <taxon>Ecdysozoa</taxon>
        <taxon>Nematoda</taxon>
        <taxon>Enoplea</taxon>
        <taxon>Dorylaimia</taxon>
        <taxon>Trichinellida</taxon>
        <taxon>Trichuridae</taxon>
        <taxon>Trichuris</taxon>
    </lineage>
</organism>
<dbReference type="Proteomes" id="UP000030665">
    <property type="component" value="Unassembled WGS sequence"/>
</dbReference>
<accession>A0A077ZFX5</accession>
<proteinExistence type="predicted"/>
<dbReference type="EMBL" id="HG806178">
    <property type="protein sequence ID" value="CDW57555.1"/>
    <property type="molecule type" value="Genomic_DNA"/>
</dbReference>
<dbReference type="STRING" id="36087.A0A077ZFX5"/>
<protein>
    <submittedName>
        <fullName evidence="1">Enhancer of split mgamma protein</fullName>
    </submittedName>
</protein>
<dbReference type="AlphaFoldDB" id="A0A077ZFX5"/>
<reference evidence="1" key="1">
    <citation type="submission" date="2014-01" db="EMBL/GenBank/DDBJ databases">
        <authorList>
            <person name="Aslett M."/>
        </authorList>
    </citation>
    <scope>NUCLEOTIDE SEQUENCE</scope>
</reference>
<name>A0A077ZFX5_TRITR</name>
<keyword evidence="2" id="KW-1185">Reference proteome</keyword>
<sequence length="310" mass="35492">MLCFCVFCLLAPDGIPRMVEGLRFLNHVDMSSLGCGSGESLRKRDFSHDKIASQPIKTLSSPYEKLESAAHKCLKERIERLLPKDYFFSTSEDKKLSNPKPGTSDKSLESFALAPFEKFLDISEESRLMHVAEVMKPAISNFSILRLWVLLKTIRNGDIAYLQILRSDYVGIASRLVCFGNGLEMDVRNLNILTFLPMEQLVRELNLADDQILRIYQPDDLLRAIVLSSDIPRRNLVVSVNPKMSESLRLGKVSASELPEFMRVDNLLKHFNVEFYVNSFDPMLRERLEMYHIEDGIPLKQSMTNELEIQ</sequence>
<evidence type="ECO:0000313" key="2">
    <source>
        <dbReference type="Proteomes" id="UP000030665"/>
    </source>
</evidence>
<reference evidence="1" key="2">
    <citation type="submission" date="2014-03" db="EMBL/GenBank/DDBJ databases">
        <title>The whipworm genome and dual-species transcriptomics of an intimate host-pathogen interaction.</title>
        <authorList>
            <person name="Foth B.J."/>
            <person name="Tsai I.J."/>
            <person name="Reid A.J."/>
            <person name="Bancroft A.J."/>
            <person name="Nichol S."/>
            <person name="Tracey A."/>
            <person name="Holroyd N."/>
            <person name="Cotton J.A."/>
            <person name="Stanley E.J."/>
            <person name="Zarowiecki M."/>
            <person name="Liu J.Z."/>
            <person name="Huckvale T."/>
            <person name="Cooper P.J."/>
            <person name="Grencis R.K."/>
            <person name="Berriman M."/>
        </authorList>
    </citation>
    <scope>NUCLEOTIDE SEQUENCE [LARGE SCALE GENOMIC DNA]</scope>
</reference>
<dbReference type="OrthoDB" id="1914839at2759"/>
<gene>
    <name evidence="1" type="ORF">TTRE_0000584701</name>
</gene>